<sequence length="177" mass="20433">MERAPSIFLHPDIDRPRTSRLIGWLENPAVMRYLNEEQGISSRLRKVAERTDPVFLACQLNRQGRFFFVCREGHSEPIGFVRLAELKKHDAYELVVAIGQQTLWGRGYGTQAICRCLETAFFDRRANTVAANVHRDNLRSLRAVEKAGLRRMSQGGDYVHFSLTREEYLNQKLRALV</sequence>
<proteinExistence type="predicted"/>
<gene>
    <name evidence="2" type="ORF">SDC9_118178</name>
</gene>
<dbReference type="Pfam" id="PF13302">
    <property type="entry name" value="Acetyltransf_3"/>
    <property type="match status" value="1"/>
</dbReference>
<protein>
    <recommendedName>
        <fullName evidence="1">N-acetyltransferase domain-containing protein</fullName>
    </recommendedName>
</protein>
<evidence type="ECO:0000259" key="1">
    <source>
        <dbReference type="PROSITE" id="PS51186"/>
    </source>
</evidence>
<comment type="caution">
    <text evidence="2">The sequence shown here is derived from an EMBL/GenBank/DDBJ whole genome shotgun (WGS) entry which is preliminary data.</text>
</comment>
<dbReference type="PANTHER" id="PTHR43415">
    <property type="entry name" value="SPERMIDINE N(1)-ACETYLTRANSFERASE"/>
    <property type="match status" value="1"/>
</dbReference>
<evidence type="ECO:0000313" key="2">
    <source>
        <dbReference type="EMBL" id="MPM71215.1"/>
    </source>
</evidence>
<dbReference type="GO" id="GO:0016747">
    <property type="term" value="F:acyltransferase activity, transferring groups other than amino-acyl groups"/>
    <property type="evidence" value="ECO:0007669"/>
    <property type="project" value="InterPro"/>
</dbReference>
<name>A0A645C0Z9_9ZZZZ</name>
<reference evidence="2" key="1">
    <citation type="submission" date="2019-08" db="EMBL/GenBank/DDBJ databases">
        <authorList>
            <person name="Kucharzyk K."/>
            <person name="Murdoch R.W."/>
            <person name="Higgins S."/>
            <person name="Loffler F."/>
        </authorList>
    </citation>
    <scope>NUCLEOTIDE SEQUENCE</scope>
</reference>
<dbReference type="PANTHER" id="PTHR43415:SF3">
    <property type="entry name" value="GNAT-FAMILY ACETYLTRANSFERASE"/>
    <property type="match status" value="1"/>
</dbReference>
<dbReference type="PROSITE" id="PS51186">
    <property type="entry name" value="GNAT"/>
    <property type="match status" value="1"/>
</dbReference>
<organism evidence="2">
    <name type="scientific">bioreactor metagenome</name>
    <dbReference type="NCBI Taxonomy" id="1076179"/>
    <lineage>
        <taxon>unclassified sequences</taxon>
        <taxon>metagenomes</taxon>
        <taxon>ecological metagenomes</taxon>
    </lineage>
</organism>
<dbReference type="EMBL" id="VSSQ01023966">
    <property type="protein sequence ID" value="MPM71215.1"/>
    <property type="molecule type" value="Genomic_DNA"/>
</dbReference>
<accession>A0A645C0Z9</accession>
<dbReference type="SUPFAM" id="SSF55729">
    <property type="entry name" value="Acyl-CoA N-acyltransferases (Nat)"/>
    <property type="match status" value="1"/>
</dbReference>
<dbReference type="AlphaFoldDB" id="A0A645C0Z9"/>
<dbReference type="InterPro" id="IPR016181">
    <property type="entry name" value="Acyl_CoA_acyltransferase"/>
</dbReference>
<feature type="domain" description="N-acetyltransferase" evidence="1">
    <location>
        <begin position="29"/>
        <end position="175"/>
    </location>
</feature>
<dbReference type="Gene3D" id="3.40.630.30">
    <property type="match status" value="1"/>
</dbReference>
<dbReference type="InterPro" id="IPR000182">
    <property type="entry name" value="GNAT_dom"/>
</dbReference>